<dbReference type="PRINTS" id="PR00081">
    <property type="entry name" value="GDHRDH"/>
</dbReference>
<dbReference type="PROSITE" id="PS00061">
    <property type="entry name" value="ADH_SHORT"/>
    <property type="match status" value="1"/>
</dbReference>
<dbReference type="PRINTS" id="PR00080">
    <property type="entry name" value="SDRFAMILY"/>
</dbReference>
<dbReference type="SUPFAM" id="SSF51735">
    <property type="entry name" value="NAD(P)-binding Rossmann-fold domains"/>
    <property type="match status" value="1"/>
</dbReference>
<sequence>MNFENAVVLITGANRGLGLAFAKEALKRGAKKVYAAARNPASITLEGVTPVQLDVTNAAEVLRVAQELKDVTLLVNNAGVAELGPILADDAVTMMQRQLDVNLYGPLRLSQAFAPTLKANGGGAIVNVLSIASWITGPLLATYSVTKSAAWSMTNALRQELLSQNTQVLALHVGFIDTDLTKGLEVPKVTPEFVVARTYDGLEQGLSQVLADEGTQQVHAALSGYPDIYLKALPEHG</sequence>
<organism evidence="4 5">
    <name type="scientific">Rheinheimera marina</name>
    <dbReference type="NCBI Taxonomy" id="1774958"/>
    <lineage>
        <taxon>Bacteria</taxon>
        <taxon>Pseudomonadati</taxon>
        <taxon>Pseudomonadota</taxon>
        <taxon>Gammaproteobacteria</taxon>
        <taxon>Chromatiales</taxon>
        <taxon>Chromatiaceae</taxon>
        <taxon>Rheinheimera</taxon>
    </lineage>
</organism>
<name>A0ABV9JPT6_9GAMM</name>
<comment type="similarity">
    <text evidence="1 3">Belongs to the short-chain dehydrogenases/reductases (SDR) family.</text>
</comment>
<dbReference type="Pfam" id="PF00106">
    <property type="entry name" value="adh_short"/>
    <property type="match status" value="1"/>
</dbReference>
<dbReference type="NCBIfam" id="NF006117">
    <property type="entry name" value="PRK08264.1-3"/>
    <property type="match status" value="1"/>
</dbReference>
<dbReference type="InterPro" id="IPR036291">
    <property type="entry name" value="NAD(P)-bd_dom_sf"/>
</dbReference>
<reference evidence="5" key="1">
    <citation type="journal article" date="2019" name="Int. J. Syst. Evol. Microbiol.">
        <title>The Global Catalogue of Microorganisms (GCM) 10K type strain sequencing project: providing services to taxonomists for standard genome sequencing and annotation.</title>
        <authorList>
            <consortium name="The Broad Institute Genomics Platform"/>
            <consortium name="The Broad Institute Genome Sequencing Center for Infectious Disease"/>
            <person name="Wu L."/>
            <person name="Ma J."/>
        </authorList>
    </citation>
    <scope>NUCLEOTIDE SEQUENCE [LARGE SCALE GENOMIC DNA]</scope>
    <source>
        <strain evidence="5">DT28</strain>
    </source>
</reference>
<evidence type="ECO:0000256" key="3">
    <source>
        <dbReference type="RuleBase" id="RU000363"/>
    </source>
</evidence>
<keyword evidence="2" id="KW-0560">Oxidoreductase</keyword>
<dbReference type="InterPro" id="IPR020904">
    <property type="entry name" value="Sc_DH/Rdtase_CS"/>
</dbReference>
<dbReference type="Gene3D" id="3.40.50.720">
    <property type="entry name" value="NAD(P)-binding Rossmann-like Domain"/>
    <property type="match status" value="1"/>
</dbReference>
<dbReference type="RefSeq" id="WP_377335141.1">
    <property type="nucleotide sequence ID" value="NZ_JBHSGB010000013.1"/>
</dbReference>
<dbReference type="PANTHER" id="PTHR43391:SF91">
    <property type="entry name" value="OS04G0390700 PROTEIN"/>
    <property type="match status" value="1"/>
</dbReference>
<accession>A0ABV9JPT6</accession>
<evidence type="ECO:0000313" key="4">
    <source>
        <dbReference type="EMBL" id="MFC4656256.1"/>
    </source>
</evidence>
<gene>
    <name evidence="4" type="ORF">ACFO3I_14665</name>
</gene>
<evidence type="ECO:0000313" key="5">
    <source>
        <dbReference type="Proteomes" id="UP001595962"/>
    </source>
</evidence>
<comment type="caution">
    <text evidence="4">The sequence shown here is derived from an EMBL/GenBank/DDBJ whole genome shotgun (WGS) entry which is preliminary data.</text>
</comment>
<dbReference type="Proteomes" id="UP001595962">
    <property type="component" value="Unassembled WGS sequence"/>
</dbReference>
<dbReference type="InterPro" id="IPR002347">
    <property type="entry name" value="SDR_fam"/>
</dbReference>
<proteinExistence type="inferred from homology"/>
<dbReference type="NCBIfam" id="NF006119">
    <property type="entry name" value="PRK08264.1-5"/>
    <property type="match status" value="1"/>
</dbReference>
<dbReference type="PANTHER" id="PTHR43391">
    <property type="entry name" value="RETINOL DEHYDROGENASE-RELATED"/>
    <property type="match status" value="1"/>
</dbReference>
<evidence type="ECO:0000256" key="2">
    <source>
        <dbReference type="ARBA" id="ARBA00023002"/>
    </source>
</evidence>
<keyword evidence="5" id="KW-1185">Reference proteome</keyword>
<dbReference type="EMBL" id="JBHSGB010000013">
    <property type="protein sequence ID" value="MFC4656256.1"/>
    <property type="molecule type" value="Genomic_DNA"/>
</dbReference>
<protein>
    <submittedName>
        <fullName evidence="4">SDR family oxidoreductase</fullName>
    </submittedName>
</protein>
<evidence type="ECO:0000256" key="1">
    <source>
        <dbReference type="ARBA" id="ARBA00006484"/>
    </source>
</evidence>